<sequence>MNFNTYYINLEKDKSRNENTIQELKKTNLTYSRFQGINGESVMKQSLIDENIISPFCKALCTNKTIGCGVSHLMLYKHIKENDTNDYALILEDDIIVTKPELNYHQEIEKIIHEYNTKKPNWQIIRLHSMGFNMGSAAAQIINLKYIETLSSMKLYYHIDIQQTLCYLIVNLNTLFDTRDKEIIYNIPINNVYIDNQKLGFYLNNHVCYLFNIIIYCYHVLFFIIFIMIYITIIRPFSYSKRRNKIPL</sequence>
<feature type="domain" description="Glycosyl transferase family 25" evidence="2">
    <location>
        <begin position="4"/>
        <end position="134"/>
    </location>
</feature>
<proteinExistence type="predicted"/>
<accession>A0A6C0KJG5</accession>
<keyword evidence="1" id="KW-0812">Transmembrane</keyword>
<dbReference type="Pfam" id="PF01755">
    <property type="entry name" value="Glyco_transf_25"/>
    <property type="match status" value="1"/>
</dbReference>
<dbReference type="EMBL" id="MN740923">
    <property type="protein sequence ID" value="QHU18085.1"/>
    <property type="molecule type" value="Genomic_DNA"/>
</dbReference>
<protein>
    <recommendedName>
        <fullName evidence="2">Glycosyl transferase family 25 domain-containing protein</fullName>
    </recommendedName>
</protein>
<feature type="transmembrane region" description="Helical" evidence="1">
    <location>
        <begin position="209"/>
        <end position="233"/>
    </location>
</feature>
<reference evidence="3" key="1">
    <citation type="journal article" date="2020" name="Nature">
        <title>Giant virus diversity and host interactions through global metagenomics.</title>
        <authorList>
            <person name="Schulz F."/>
            <person name="Roux S."/>
            <person name="Paez-Espino D."/>
            <person name="Jungbluth S."/>
            <person name="Walsh D.A."/>
            <person name="Denef V.J."/>
            <person name="McMahon K.D."/>
            <person name="Konstantinidis K.T."/>
            <person name="Eloe-Fadrosh E.A."/>
            <person name="Kyrpides N.C."/>
            <person name="Woyke T."/>
        </authorList>
    </citation>
    <scope>NUCLEOTIDE SEQUENCE</scope>
    <source>
        <strain evidence="3">GVMAG-S-3300012919-55</strain>
    </source>
</reference>
<organism evidence="3">
    <name type="scientific">viral metagenome</name>
    <dbReference type="NCBI Taxonomy" id="1070528"/>
    <lineage>
        <taxon>unclassified sequences</taxon>
        <taxon>metagenomes</taxon>
        <taxon>organismal metagenomes</taxon>
    </lineage>
</organism>
<evidence type="ECO:0000259" key="2">
    <source>
        <dbReference type="Pfam" id="PF01755"/>
    </source>
</evidence>
<dbReference type="AlphaFoldDB" id="A0A6C0KJG5"/>
<evidence type="ECO:0000313" key="3">
    <source>
        <dbReference type="EMBL" id="QHU18085.1"/>
    </source>
</evidence>
<evidence type="ECO:0000256" key="1">
    <source>
        <dbReference type="SAM" id="Phobius"/>
    </source>
</evidence>
<keyword evidence="1" id="KW-1133">Transmembrane helix</keyword>
<keyword evidence="1" id="KW-0472">Membrane</keyword>
<dbReference type="InterPro" id="IPR002654">
    <property type="entry name" value="Glyco_trans_25"/>
</dbReference>
<name>A0A6C0KJG5_9ZZZZ</name>